<dbReference type="PANTHER" id="PTHR30272:SF8">
    <property type="entry name" value="3-HYDROXYDECANOYL-[ACYL-CARRIER-PROTEIN] DEHYDRATASE"/>
    <property type="match status" value="1"/>
</dbReference>
<reference evidence="2 3" key="1">
    <citation type="submission" date="2020-07" db="EMBL/GenBank/DDBJ databases">
        <authorList>
            <person name="Feng X."/>
        </authorList>
    </citation>
    <scope>NUCLEOTIDE SEQUENCE [LARGE SCALE GENOMIC DNA]</scope>
    <source>
        <strain evidence="2 3">JCM31066</strain>
    </source>
</reference>
<protein>
    <recommendedName>
        <fullName evidence="4">3-hydroxyacyl-[acyl-carrier-protein] dehydratase FabA</fullName>
    </recommendedName>
</protein>
<accession>A0A842HA93</accession>
<keyword evidence="3" id="KW-1185">Reference proteome</keyword>
<organism evidence="2 3">
    <name type="scientific">Ruficoccus amylovorans</name>
    <dbReference type="NCBI Taxonomy" id="1804625"/>
    <lineage>
        <taxon>Bacteria</taxon>
        <taxon>Pseudomonadati</taxon>
        <taxon>Verrucomicrobiota</taxon>
        <taxon>Opitutia</taxon>
        <taxon>Puniceicoccales</taxon>
        <taxon>Cerasicoccaceae</taxon>
        <taxon>Ruficoccus</taxon>
    </lineage>
</organism>
<dbReference type="RefSeq" id="WP_185674215.1">
    <property type="nucleotide sequence ID" value="NZ_JACHVB010000012.1"/>
</dbReference>
<sequence>MISFFNTPSSSNYVTEKEETLEESQIRHCETGSLFGAEFGKLPNGRFLLINRAHFQKYEENADGVYGYAKAEFDLSADTWFFANHFHGDPVMPGTLQIEAVLQLAGLYLAWAGIPGVGRAREVGRTVFFDEVRPDNGSKFCFELFVTKIQGKGKLSFLAGNALGFLENGARVMAMEGIKLIKSIRS</sequence>
<evidence type="ECO:0000313" key="3">
    <source>
        <dbReference type="Proteomes" id="UP000546464"/>
    </source>
</evidence>
<name>A0A842HA93_9BACT</name>
<dbReference type="SUPFAM" id="SSF54637">
    <property type="entry name" value="Thioesterase/thiol ester dehydrase-isomerase"/>
    <property type="match status" value="1"/>
</dbReference>
<dbReference type="InterPro" id="IPR029069">
    <property type="entry name" value="HotDog_dom_sf"/>
</dbReference>
<dbReference type="GO" id="GO:0016829">
    <property type="term" value="F:lyase activity"/>
    <property type="evidence" value="ECO:0007669"/>
    <property type="project" value="UniProtKB-KW"/>
</dbReference>
<proteinExistence type="predicted"/>
<dbReference type="GO" id="GO:0006633">
    <property type="term" value="P:fatty acid biosynthetic process"/>
    <property type="evidence" value="ECO:0007669"/>
    <property type="project" value="UniProtKB-UniPathway"/>
</dbReference>
<dbReference type="InterPro" id="IPR013114">
    <property type="entry name" value="FabA_FabZ"/>
</dbReference>
<dbReference type="UniPathway" id="UPA00094"/>
<keyword evidence="1" id="KW-0456">Lyase</keyword>
<dbReference type="Proteomes" id="UP000546464">
    <property type="component" value="Unassembled WGS sequence"/>
</dbReference>
<evidence type="ECO:0000256" key="1">
    <source>
        <dbReference type="ARBA" id="ARBA00023239"/>
    </source>
</evidence>
<dbReference type="EMBL" id="JACHVB010000012">
    <property type="protein sequence ID" value="MBC2593225.1"/>
    <property type="molecule type" value="Genomic_DNA"/>
</dbReference>
<comment type="caution">
    <text evidence="2">The sequence shown here is derived from an EMBL/GenBank/DDBJ whole genome shotgun (WGS) entry which is preliminary data.</text>
</comment>
<dbReference type="AlphaFoldDB" id="A0A842HA93"/>
<dbReference type="Pfam" id="PF07977">
    <property type="entry name" value="FabA"/>
    <property type="match status" value="1"/>
</dbReference>
<evidence type="ECO:0000313" key="2">
    <source>
        <dbReference type="EMBL" id="MBC2593225.1"/>
    </source>
</evidence>
<dbReference type="Gene3D" id="3.10.129.10">
    <property type="entry name" value="Hotdog Thioesterase"/>
    <property type="match status" value="1"/>
</dbReference>
<dbReference type="PANTHER" id="PTHR30272">
    <property type="entry name" value="3-HYDROXYACYL-[ACYL-CARRIER-PROTEIN] DEHYDRATASE"/>
    <property type="match status" value="1"/>
</dbReference>
<evidence type="ECO:0008006" key="4">
    <source>
        <dbReference type="Google" id="ProtNLM"/>
    </source>
</evidence>
<gene>
    <name evidence="2" type="ORF">H5P28_03025</name>
</gene>